<sequence length="373" mass="41816">MEEYFKEKIKEVKINNLYRCEKEIDSINIKINLASNDYMNMSQNDILKDKVIEASKLYGVGSPSSRLVSGTLSIHKELEREISKIKKTEDTILVGSGYIANIGVINAICNRDFVIFSDKINHASIVDGAILSRANFVRYKHGDYKDLENQIAKYIDKKKVIITDGVFSMDGDIAPLKEICRIANDSNSVLIVDDAHGFGVLGENGGGSIEYLGLQGENIIHVGTLSKAAGLYGGFVSGKGYVIDYLRNFLRGFIYSTALPPTVVYPAIESIRILAEMKEERRILQENSNYLRERLIDMDMETLGYDTPIVPIILKCEKKVLEVSKRLLDEGIYVPAIRVPTVPKNQARLRVSLGQKTTRKEIDIFLEKIKGIV</sequence>
<dbReference type="SUPFAM" id="SSF53383">
    <property type="entry name" value="PLP-dependent transferases"/>
    <property type="match status" value="1"/>
</dbReference>
<organism evidence="5 6">
    <name type="scientific">Clostridium cylindrosporum DSM 605</name>
    <dbReference type="NCBI Taxonomy" id="1121307"/>
    <lineage>
        <taxon>Bacteria</taxon>
        <taxon>Bacillati</taxon>
        <taxon>Bacillota</taxon>
        <taxon>Clostridia</taxon>
        <taxon>Eubacteriales</taxon>
        <taxon>Clostridiaceae</taxon>
        <taxon>Clostridium</taxon>
    </lineage>
</organism>
<feature type="domain" description="Aminotransferase class I/classII large" evidence="4">
    <location>
        <begin position="29"/>
        <end position="369"/>
    </location>
</feature>
<evidence type="ECO:0000256" key="1">
    <source>
        <dbReference type="ARBA" id="ARBA00001933"/>
    </source>
</evidence>
<dbReference type="InterPro" id="IPR015424">
    <property type="entry name" value="PyrdxlP-dep_Trfase"/>
</dbReference>
<protein>
    <submittedName>
        <fullName evidence="5">8-amino-7-oxononanoate synthase</fullName>
        <ecNumber evidence="5">2.3.1.47</ecNumber>
    </submittedName>
</protein>
<dbReference type="Gene3D" id="3.40.640.10">
    <property type="entry name" value="Type I PLP-dependent aspartate aminotransferase-like (Major domain)"/>
    <property type="match status" value="1"/>
</dbReference>
<dbReference type="InterPro" id="IPR004839">
    <property type="entry name" value="Aminotransferase_I/II_large"/>
</dbReference>
<dbReference type="CDD" id="cd06454">
    <property type="entry name" value="KBL_like"/>
    <property type="match status" value="1"/>
</dbReference>
<dbReference type="RefSeq" id="WP_048571308.1">
    <property type="nucleotide sequence ID" value="NZ_LFVU01000028.1"/>
</dbReference>
<dbReference type="GO" id="GO:0030170">
    <property type="term" value="F:pyridoxal phosphate binding"/>
    <property type="evidence" value="ECO:0007669"/>
    <property type="project" value="InterPro"/>
</dbReference>
<name>A0A0J8D9E0_CLOCY</name>
<dbReference type="Gene3D" id="3.90.1150.10">
    <property type="entry name" value="Aspartate Aminotransferase, domain 1"/>
    <property type="match status" value="1"/>
</dbReference>
<dbReference type="AlphaFoldDB" id="A0A0J8D9E0"/>
<dbReference type="InterPro" id="IPR015422">
    <property type="entry name" value="PyrdxlP-dep_Trfase_small"/>
</dbReference>
<evidence type="ECO:0000256" key="3">
    <source>
        <dbReference type="ARBA" id="ARBA00022679"/>
    </source>
</evidence>
<comment type="subunit">
    <text evidence="2">Homodimer.</text>
</comment>
<dbReference type="InterPro" id="IPR050087">
    <property type="entry name" value="AON_synthase_class-II"/>
</dbReference>
<comment type="cofactor">
    <cofactor evidence="1">
        <name>pyridoxal 5'-phosphate</name>
        <dbReference type="ChEBI" id="CHEBI:597326"/>
    </cofactor>
</comment>
<keyword evidence="6" id="KW-1185">Reference proteome</keyword>
<keyword evidence="3 5" id="KW-0808">Transferase</keyword>
<keyword evidence="5" id="KW-0012">Acyltransferase</keyword>
<reference evidence="5 6" key="1">
    <citation type="submission" date="2015-06" db="EMBL/GenBank/DDBJ databases">
        <title>Draft genome sequence of the purine-degrading Clostridium cylindrosporum HC-1 (DSM 605).</title>
        <authorList>
            <person name="Poehlein A."/>
            <person name="Schiel-Bengelsdorf B."/>
            <person name="Bengelsdorf F."/>
            <person name="Daniel R."/>
            <person name="Duerre P."/>
        </authorList>
    </citation>
    <scope>NUCLEOTIDE SEQUENCE [LARGE SCALE GENOMIC DNA]</scope>
    <source>
        <strain evidence="5 6">DSM 605</strain>
    </source>
</reference>
<gene>
    <name evidence="5" type="ORF">CLCY_1c01420</name>
</gene>
<proteinExistence type="predicted"/>
<dbReference type="EMBL" id="LFVU01000028">
    <property type="protein sequence ID" value="KMT20908.1"/>
    <property type="molecule type" value="Genomic_DNA"/>
</dbReference>
<dbReference type="Proteomes" id="UP000036756">
    <property type="component" value="Unassembled WGS sequence"/>
</dbReference>
<evidence type="ECO:0000313" key="5">
    <source>
        <dbReference type="EMBL" id="KMT20908.1"/>
    </source>
</evidence>
<evidence type="ECO:0000259" key="4">
    <source>
        <dbReference type="Pfam" id="PF00155"/>
    </source>
</evidence>
<dbReference type="EC" id="2.3.1.47" evidence="5"/>
<dbReference type="InterPro" id="IPR015421">
    <property type="entry name" value="PyrdxlP-dep_Trfase_major"/>
</dbReference>
<dbReference type="GO" id="GO:0008710">
    <property type="term" value="F:8-amino-7-oxononanoate synthase activity"/>
    <property type="evidence" value="ECO:0007669"/>
    <property type="project" value="UniProtKB-EC"/>
</dbReference>
<dbReference type="PANTHER" id="PTHR13693">
    <property type="entry name" value="CLASS II AMINOTRANSFERASE/8-AMINO-7-OXONONANOATE SYNTHASE"/>
    <property type="match status" value="1"/>
</dbReference>
<evidence type="ECO:0000313" key="6">
    <source>
        <dbReference type="Proteomes" id="UP000036756"/>
    </source>
</evidence>
<dbReference type="PATRIC" id="fig|1121307.3.peg.503"/>
<dbReference type="OrthoDB" id="9807157at2"/>
<dbReference type="STRING" id="1121307.CLCY_1c01420"/>
<accession>A0A0J8D9E0</accession>
<dbReference type="Pfam" id="PF00155">
    <property type="entry name" value="Aminotran_1_2"/>
    <property type="match status" value="1"/>
</dbReference>
<evidence type="ECO:0000256" key="2">
    <source>
        <dbReference type="ARBA" id="ARBA00011738"/>
    </source>
</evidence>
<comment type="caution">
    <text evidence="5">The sequence shown here is derived from an EMBL/GenBank/DDBJ whole genome shotgun (WGS) entry which is preliminary data.</text>
</comment>